<dbReference type="GO" id="GO:0030335">
    <property type="term" value="P:positive regulation of cell migration"/>
    <property type="evidence" value="ECO:0007669"/>
    <property type="project" value="TreeGrafter"/>
</dbReference>
<sequence>MAVLGSPLLPLVLSLCLGLLFPSAKCQYPIGKCVTISKIIGAADGGIQANPDIYENDTMYTEEEFAGEEDEQELNGISDGAEEGCVGQTIGCGLGCG</sequence>
<dbReference type="AlphaFoldDB" id="A0A5N4C865"/>
<proteinExistence type="predicted"/>
<dbReference type="EMBL" id="JWIN03000033">
    <property type="protein sequence ID" value="KAB1255067.1"/>
    <property type="molecule type" value="Genomic_DNA"/>
</dbReference>
<comment type="subcellular location">
    <subcellularLocation>
        <location evidence="1">Apical cell membrane</location>
    </subcellularLocation>
</comment>
<reference evidence="10 11" key="1">
    <citation type="journal article" date="2019" name="Mol. Ecol. Resour.">
        <title>Improving Illumina assemblies with Hi-C and long reads: an example with the North African dromedary.</title>
        <authorList>
            <person name="Elbers J.P."/>
            <person name="Rogers M.F."/>
            <person name="Perelman P.L."/>
            <person name="Proskuryakova A.A."/>
            <person name="Serdyukova N.A."/>
            <person name="Johnson W.E."/>
            <person name="Horin P."/>
            <person name="Corander J."/>
            <person name="Murphy D."/>
            <person name="Burger P.A."/>
        </authorList>
    </citation>
    <scope>NUCLEOTIDE SEQUENCE [LARGE SCALE GENOMIC DNA]</scope>
    <source>
        <strain evidence="10">Drom800</strain>
        <tissue evidence="10">Blood</tissue>
    </source>
</reference>
<comment type="caution">
    <text evidence="10">The sequence shown here is derived from an EMBL/GenBank/DDBJ whole genome shotgun (WGS) entry which is preliminary data.</text>
</comment>
<name>A0A5N4C865_CAMDR</name>
<evidence type="ECO:0000256" key="3">
    <source>
        <dbReference type="ARBA" id="ARBA00022475"/>
    </source>
</evidence>
<evidence type="ECO:0000256" key="9">
    <source>
        <dbReference type="SAM" id="SignalP"/>
    </source>
</evidence>
<dbReference type="GO" id="GO:0001953">
    <property type="term" value="P:negative regulation of cell-matrix adhesion"/>
    <property type="evidence" value="ECO:0007669"/>
    <property type="project" value="TreeGrafter"/>
</dbReference>
<evidence type="ECO:0000256" key="8">
    <source>
        <dbReference type="ARBA" id="ARBA00024756"/>
    </source>
</evidence>
<organism evidence="10 11">
    <name type="scientific">Camelus dromedarius</name>
    <name type="common">Dromedary</name>
    <name type="synonym">Arabian camel</name>
    <dbReference type="NCBI Taxonomy" id="9838"/>
    <lineage>
        <taxon>Eukaryota</taxon>
        <taxon>Metazoa</taxon>
        <taxon>Chordata</taxon>
        <taxon>Craniata</taxon>
        <taxon>Vertebrata</taxon>
        <taxon>Euteleostomi</taxon>
        <taxon>Mammalia</taxon>
        <taxon>Eutheria</taxon>
        <taxon>Laurasiatheria</taxon>
        <taxon>Artiodactyla</taxon>
        <taxon>Tylopoda</taxon>
        <taxon>Camelidae</taxon>
        <taxon>Camelus</taxon>
    </lineage>
</organism>
<evidence type="ECO:0000256" key="2">
    <source>
        <dbReference type="ARBA" id="ARBA00014036"/>
    </source>
</evidence>
<feature type="signal peptide" evidence="9">
    <location>
        <begin position="1"/>
        <end position="26"/>
    </location>
</feature>
<dbReference type="GO" id="GO:0030154">
    <property type="term" value="P:cell differentiation"/>
    <property type="evidence" value="ECO:0007669"/>
    <property type="project" value="UniProtKB-KW"/>
</dbReference>
<evidence type="ECO:0000313" key="11">
    <source>
        <dbReference type="Proteomes" id="UP000299084"/>
    </source>
</evidence>
<dbReference type="GO" id="GO:0009897">
    <property type="term" value="C:external side of plasma membrane"/>
    <property type="evidence" value="ECO:0007669"/>
    <property type="project" value="TreeGrafter"/>
</dbReference>
<gene>
    <name evidence="10" type="ORF">Cadr_000028970</name>
</gene>
<keyword evidence="6" id="KW-0472">Membrane</keyword>
<evidence type="ECO:0000256" key="6">
    <source>
        <dbReference type="ARBA" id="ARBA00023136"/>
    </source>
</evidence>
<feature type="chain" id="PRO_5024324449" description="Placenta-expressed transcript 1 protein" evidence="9">
    <location>
        <begin position="27"/>
        <end position="97"/>
    </location>
</feature>
<evidence type="ECO:0000256" key="4">
    <source>
        <dbReference type="ARBA" id="ARBA00022729"/>
    </source>
</evidence>
<comment type="function">
    <text evidence="8">Modulates leading keratinocyte migration and cellular adhesion to matrix proteins during a wound-healing response and promotes wound repair. May play a role during trichilemmal differentiation of the hair follicle.</text>
</comment>
<dbReference type="PANTHER" id="PTHR22527:SF2">
    <property type="entry name" value="PLACENTA-EXPRESSED TRANSCRIPT 1 PROTEIN"/>
    <property type="match status" value="1"/>
</dbReference>
<keyword evidence="5" id="KW-0221">Differentiation</keyword>
<dbReference type="GO" id="GO:0016324">
    <property type="term" value="C:apical plasma membrane"/>
    <property type="evidence" value="ECO:0007669"/>
    <property type="project" value="UniProtKB-SubCell"/>
</dbReference>
<evidence type="ECO:0000256" key="5">
    <source>
        <dbReference type="ARBA" id="ARBA00022782"/>
    </source>
</evidence>
<evidence type="ECO:0000313" key="10">
    <source>
        <dbReference type="EMBL" id="KAB1255067.1"/>
    </source>
</evidence>
<dbReference type="PANTHER" id="PTHR22527">
    <property type="entry name" value="PLACENTA-EXPRESSED TRANSCRIPT 1 PROTEIN"/>
    <property type="match status" value="1"/>
</dbReference>
<dbReference type="Proteomes" id="UP000299084">
    <property type="component" value="Unassembled WGS sequence"/>
</dbReference>
<evidence type="ECO:0000256" key="1">
    <source>
        <dbReference type="ARBA" id="ARBA00004221"/>
    </source>
</evidence>
<keyword evidence="11" id="KW-1185">Reference proteome</keyword>
<keyword evidence="4 9" id="KW-0732">Signal</keyword>
<accession>A0A5N4C865</accession>
<dbReference type="GO" id="GO:0035313">
    <property type="term" value="P:wound healing, spreading of epidermal cells"/>
    <property type="evidence" value="ECO:0007669"/>
    <property type="project" value="TreeGrafter"/>
</dbReference>
<keyword evidence="7" id="KW-0325">Glycoprotein</keyword>
<dbReference type="InterPro" id="IPR026184">
    <property type="entry name" value="PLET1"/>
</dbReference>
<protein>
    <recommendedName>
        <fullName evidence="2">Placenta-expressed transcript 1 protein</fullName>
    </recommendedName>
</protein>
<keyword evidence="3" id="KW-1003">Cell membrane</keyword>
<evidence type="ECO:0000256" key="7">
    <source>
        <dbReference type="ARBA" id="ARBA00023180"/>
    </source>
</evidence>